<accession>A0A9P4P8C5</accession>
<organism evidence="1 2">
    <name type="scientific">Karstenula rhodostoma CBS 690.94</name>
    <dbReference type="NCBI Taxonomy" id="1392251"/>
    <lineage>
        <taxon>Eukaryota</taxon>
        <taxon>Fungi</taxon>
        <taxon>Dikarya</taxon>
        <taxon>Ascomycota</taxon>
        <taxon>Pezizomycotina</taxon>
        <taxon>Dothideomycetes</taxon>
        <taxon>Pleosporomycetidae</taxon>
        <taxon>Pleosporales</taxon>
        <taxon>Massarineae</taxon>
        <taxon>Didymosphaeriaceae</taxon>
        <taxon>Karstenula</taxon>
    </lineage>
</organism>
<evidence type="ECO:0000313" key="2">
    <source>
        <dbReference type="Proteomes" id="UP000799764"/>
    </source>
</evidence>
<evidence type="ECO:0000313" key="1">
    <source>
        <dbReference type="EMBL" id="KAF2438419.1"/>
    </source>
</evidence>
<dbReference type="Proteomes" id="UP000799764">
    <property type="component" value="Unassembled WGS sequence"/>
</dbReference>
<comment type="caution">
    <text evidence="1">The sequence shown here is derived from an EMBL/GenBank/DDBJ whole genome shotgun (WGS) entry which is preliminary data.</text>
</comment>
<dbReference type="OrthoDB" id="4425169at2759"/>
<name>A0A9P4P8C5_9PLEO</name>
<proteinExistence type="predicted"/>
<dbReference type="AlphaFoldDB" id="A0A9P4P8C5"/>
<reference evidence="1" key="1">
    <citation type="journal article" date="2020" name="Stud. Mycol.">
        <title>101 Dothideomycetes genomes: a test case for predicting lifestyles and emergence of pathogens.</title>
        <authorList>
            <person name="Haridas S."/>
            <person name="Albert R."/>
            <person name="Binder M."/>
            <person name="Bloem J."/>
            <person name="Labutti K."/>
            <person name="Salamov A."/>
            <person name="Andreopoulos B."/>
            <person name="Baker S."/>
            <person name="Barry K."/>
            <person name="Bills G."/>
            <person name="Bluhm B."/>
            <person name="Cannon C."/>
            <person name="Castanera R."/>
            <person name="Culley D."/>
            <person name="Daum C."/>
            <person name="Ezra D."/>
            <person name="Gonzalez J."/>
            <person name="Henrissat B."/>
            <person name="Kuo A."/>
            <person name="Liang C."/>
            <person name="Lipzen A."/>
            <person name="Lutzoni F."/>
            <person name="Magnuson J."/>
            <person name="Mondo S."/>
            <person name="Nolan M."/>
            <person name="Ohm R."/>
            <person name="Pangilinan J."/>
            <person name="Park H.-J."/>
            <person name="Ramirez L."/>
            <person name="Alfaro M."/>
            <person name="Sun H."/>
            <person name="Tritt A."/>
            <person name="Yoshinaga Y."/>
            <person name="Zwiers L.-H."/>
            <person name="Turgeon B."/>
            <person name="Goodwin S."/>
            <person name="Spatafora J."/>
            <person name="Crous P."/>
            <person name="Grigoriev I."/>
        </authorList>
    </citation>
    <scope>NUCLEOTIDE SEQUENCE</scope>
    <source>
        <strain evidence="1">CBS 690.94</strain>
    </source>
</reference>
<gene>
    <name evidence="1" type="ORF">P171DRAFT_491090</name>
</gene>
<keyword evidence="2" id="KW-1185">Reference proteome</keyword>
<dbReference type="EMBL" id="MU001512">
    <property type="protein sequence ID" value="KAF2438419.1"/>
    <property type="molecule type" value="Genomic_DNA"/>
</dbReference>
<protein>
    <submittedName>
        <fullName evidence="1">Uncharacterized protein</fullName>
    </submittedName>
</protein>
<sequence length="215" mass="23046">MPISELVLAALRPNVAQEGLSQIRKNQPGIFSTVEGSLSNNIGHVLKHNGKDISSEYKPILALEWDRVESFHNFYPASAEFQSFIGLFGPYAAAKATPQLFEPSSGSSLFSDLVSRGAALILIAPAAAGTKEDVSAAWNEVLQAAKGGELVGQWEGWGVEGDEGTWAGILSWNNLEKLERSSADKSVADAVQKLKALFDVDEYLVSFTSTTSTAL</sequence>